<accession>A0A2I0L2U9</accession>
<reference evidence="2 3" key="1">
    <citation type="submission" date="2017-11" db="EMBL/GenBank/DDBJ databases">
        <title>De-novo sequencing of pomegranate (Punica granatum L.) genome.</title>
        <authorList>
            <person name="Akparov Z."/>
            <person name="Amiraslanov A."/>
            <person name="Hajiyeva S."/>
            <person name="Abbasov M."/>
            <person name="Kaur K."/>
            <person name="Hamwieh A."/>
            <person name="Solovyev V."/>
            <person name="Salamov A."/>
            <person name="Braich B."/>
            <person name="Kosarev P."/>
            <person name="Mahmoud A."/>
            <person name="Hajiyev E."/>
            <person name="Babayeva S."/>
            <person name="Izzatullayeva V."/>
            <person name="Mammadov A."/>
            <person name="Mammadov A."/>
            <person name="Sharifova S."/>
            <person name="Ojaghi J."/>
            <person name="Eynullazada K."/>
            <person name="Bayramov B."/>
            <person name="Abdulazimova A."/>
            <person name="Shahmuradov I."/>
        </authorList>
    </citation>
    <scope>NUCLEOTIDE SEQUENCE [LARGE SCALE GENOMIC DNA]</scope>
    <source>
        <strain evidence="3">cv. AG2017</strain>
        <tissue evidence="2">Leaf</tissue>
    </source>
</reference>
<feature type="compositionally biased region" description="Acidic residues" evidence="1">
    <location>
        <begin position="34"/>
        <end position="68"/>
    </location>
</feature>
<sequence>MTPVVGGDRKDDAGGAMSGSMGGGDRKDVGFDGDVSEEDDDSEGFGDDDDNEGLGHDDDEPGDGDDSEGSYGSYSYGYWKPGLEDDEDKHDENDRAEDNAIVGTDYQGRSSRVRRKRLMDEQVHYVERDEVATREEADEDFFEHDEYHSEEKGIVNGNDDENADDIERLIQFNKDATFGQLYGPKCGLSLEPACALLDRAAWECPPSRGDA</sequence>
<feature type="compositionally biased region" description="Basic and acidic residues" evidence="1">
    <location>
        <begin position="144"/>
        <end position="153"/>
    </location>
</feature>
<gene>
    <name evidence="2" type="ORF">CRG98_005158</name>
</gene>
<name>A0A2I0L2U9_PUNGR</name>
<dbReference type="EMBL" id="PGOL01000205">
    <property type="protein sequence ID" value="PKI74476.1"/>
    <property type="molecule type" value="Genomic_DNA"/>
</dbReference>
<evidence type="ECO:0000313" key="3">
    <source>
        <dbReference type="Proteomes" id="UP000233551"/>
    </source>
</evidence>
<feature type="region of interest" description="Disordered" evidence="1">
    <location>
        <begin position="1"/>
        <end position="111"/>
    </location>
</feature>
<proteinExistence type="predicted"/>
<feature type="compositionally biased region" description="Low complexity" evidence="1">
    <location>
        <begin position="69"/>
        <end position="78"/>
    </location>
</feature>
<feature type="region of interest" description="Disordered" evidence="1">
    <location>
        <begin position="141"/>
        <end position="161"/>
    </location>
</feature>
<dbReference type="AlphaFoldDB" id="A0A2I0L2U9"/>
<keyword evidence="3" id="KW-1185">Reference proteome</keyword>
<organism evidence="2 3">
    <name type="scientific">Punica granatum</name>
    <name type="common">Pomegranate</name>
    <dbReference type="NCBI Taxonomy" id="22663"/>
    <lineage>
        <taxon>Eukaryota</taxon>
        <taxon>Viridiplantae</taxon>
        <taxon>Streptophyta</taxon>
        <taxon>Embryophyta</taxon>
        <taxon>Tracheophyta</taxon>
        <taxon>Spermatophyta</taxon>
        <taxon>Magnoliopsida</taxon>
        <taxon>eudicotyledons</taxon>
        <taxon>Gunneridae</taxon>
        <taxon>Pentapetalae</taxon>
        <taxon>rosids</taxon>
        <taxon>malvids</taxon>
        <taxon>Myrtales</taxon>
        <taxon>Lythraceae</taxon>
        <taxon>Punica</taxon>
    </lineage>
</organism>
<comment type="caution">
    <text evidence="2">The sequence shown here is derived from an EMBL/GenBank/DDBJ whole genome shotgun (WGS) entry which is preliminary data.</text>
</comment>
<evidence type="ECO:0000256" key="1">
    <source>
        <dbReference type="SAM" id="MobiDB-lite"/>
    </source>
</evidence>
<dbReference type="Proteomes" id="UP000233551">
    <property type="component" value="Unassembled WGS sequence"/>
</dbReference>
<evidence type="ECO:0000313" key="2">
    <source>
        <dbReference type="EMBL" id="PKI74476.1"/>
    </source>
</evidence>
<protein>
    <submittedName>
        <fullName evidence="2">Uncharacterized protein</fullName>
    </submittedName>
</protein>